<accession>A0A1Y2I9B0</accession>
<reference evidence="2 3" key="1">
    <citation type="journal article" date="2015" name="Biotechnol. Biofuels">
        <title>Enhanced degradation of softwood versus hardwood by the white-rot fungus Pycnoporus coccineus.</title>
        <authorList>
            <person name="Couturier M."/>
            <person name="Navarro D."/>
            <person name="Chevret D."/>
            <person name="Henrissat B."/>
            <person name="Piumi F."/>
            <person name="Ruiz-Duenas F.J."/>
            <person name="Martinez A.T."/>
            <person name="Grigoriev I.V."/>
            <person name="Riley R."/>
            <person name="Lipzen A."/>
            <person name="Berrin J.G."/>
            <person name="Master E.R."/>
            <person name="Rosso M.N."/>
        </authorList>
    </citation>
    <scope>NUCLEOTIDE SEQUENCE [LARGE SCALE GENOMIC DNA]</scope>
    <source>
        <strain evidence="2 3">BRFM310</strain>
    </source>
</reference>
<keyword evidence="3" id="KW-1185">Reference proteome</keyword>
<keyword evidence="1" id="KW-0472">Membrane</keyword>
<dbReference type="EMBL" id="KZ084161">
    <property type="protein sequence ID" value="OSC96950.1"/>
    <property type="molecule type" value="Genomic_DNA"/>
</dbReference>
<dbReference type="Proteomes" id="UP000193067">
    <property type="component" value="Unassembled WGS sequence"/>
</dbReference>
<dbReference type="OrthoDB" id="2734283at2759"/>
<evidence type="ECO:0000313" key="2">
    <source>
        <dbReference type="EMBL" id="OSC96950.1"/>
    </source>
</evidence>
<feature type="transmembrane region" description="Helical" evidence="1">
    <location>
        <begin position="184"/>
        <end position="204"/>
    </location>
</feature>
<protein>
    <submittedName>
        <fullName evidence="2">Uncharacterized protein</fullName>
    </submittedName>
</protein>
<organism evidence="2 3">
    <name type="scientific">Trametes coccinea (strain BRFM310)</name>
    <name type="common">Pycnoporus coccineus</name>
    <dbReference type="NCBI Taxonomy" id="1353009"/>
    <lineage>
        <taxon>Eukaryota</taxon>
        <taxon>Fungi</taxon>
        <taxon>Dikarya</taxon>
        <taxon>Basidiomycota</taxon>
        <taxon>Agaricomycotina</taxon>
        <taxon>Agaricomycetes</taxon>
        <taxon>Polyporales</taxon>
        <taxon>Polyporaceae</taxon>
        <taxon>Trametes</taxon>
    </lineage>
</organism>
<keyword evidence="1" id="KW-1133">Transmembrane helix</keyword>
<proteinExistence type="predicted"/>
<keyword evidence="1" id="KW-0812">Transmembrane</keyword>
<dbReference type="AlphaFoldDB" id="A0A1Y2I9B0"/>
<evidence type="ECO:0000256" key="1">
    <source>
        <dbReference type="SAM" id="Phobius"/>
    </source>
</evidence>
<feature type="transmembrane region" description="Helical" evidence="1">
    <location>
        <begin position="153"/>
        <end position="172"/>
    </location>
</feature>
<gene>
    <name evidence="2" type="ORF">PYCCODRAFT_1448251</name>
</gene>
<sequence>MPTPGPVLGELENDIERCAYRGAQSAAAAAWKPAWQVFGVKAFRGRNYRVIAIEESWDDEQLLIALHDAYKKLRGRFFRWFSLKGLSCLQVNDAYIYPQRVGPGRTTAHRNMRMRYLLQHPDHMRGKREFMRVLTESPEYGVEFVERWDMVRVCTVVIGSALLSLSIAVGYGCLAKDWSTGFQIASFFSQTFAQIFVLVGCLDYQEF</sequence>
<name>A0A1Y2I9B0_TRAC3</name>
<evidence type="ECO:0000313" key="3">
    <source>
        <dbReference type="Proteomes" id="UP000193067"/>
    </source>
</evidence>
<dbReference type="STRING" id="1353009.A0A1Y2I9B0"/>